<keyword evidence="1" id="KW-0238">DNA-binding</keyword>
<dbReference type="Proteomes" id="UP000294604">
    <property type="component" value="Unassembled WGS sequence"/>
</dbReference>
<dbReference type="InterPro" id="IPR000551">
    <property type="entry name" value="MerR-type_HTH_dom"/>
</dbReference>
<dbReference type="EMBL" id="PECL01000008">
    <property type="protein sequence ID" value="TEA03744.1"/>
    <property type="molecule type" value="Genomic_DNA"/>
</dbReference>
<feature type="domain" description="HTH merR-type" evidence="3">
    <location>
        <begin position="71"/>
        <end position="139"/>
    </location>
</feature>
<accession>A0A4R8STL6</accession>
<organism evidence="4 5">
    <name type="scientific">Mycobacteroides salmoniphilum</name>
    <dbReference type="NCBI Taxonomy" id="404941"/>
    <lineage>
        <taxon>Bacteria</taxon>
        <taxon>Bacillati</taxon>
        <taxon>Actinomycetota</taxon>
        <taxon>Actinomycetes</taxon>
        <taxon>Mycobacteriales</taxon>
        <taxon>Mycobacteriaceae</taxon>
        <taxon>Mycobacteroides</taxon>
    </lineage>
</organism>
<dbReference type="SMART" id="SM00422">
    <property type="entry name" value="HTH_MERR"/>
    <property type="match status" value="1"/>
</dbReference>
<dbReference type="Pfam" id="PF13411">
    <property type="entry name" value="MerR_1"/>
    <property type="match status" value="1"/>
</dbReference>
<proteinExistence type="predicted"/>
<dbReference type="PROSITE" id="PS50937">
    <property type="entry name" value="HTH_MERR_2"/>
    <property type="match status" value="1"/>
</dbReference>
<dbReference type="SUPFAM" id="SSF46955">
    <property type="entry name" value="Putative DNA-binding domain"/>
    <property type="match status" value="1"/>
</dbReference>
<sequence>MREVAPVSDRAAVRSRTGSGQNPDTISAVLANVRKAQRRVRHLSRDAVDSIVSQLLDTQAPTRASESAEATFQIDDLARLAGTSTRNVRLYRERGLLPPPRRDGRAAIYDNSHLARLRLIISMLDRGYKIAHVKEMIDAWEHGGNIADVLGVESALVGSQWAMEKPENVRHSAALELASGQDNLDELARLGLIQVEGSSVNLLRPRLIYAFREARTLGIDMPKILDVHTRVAELLQQVSEILVRTGADHYLTQIDIKTLVTGKADFTELSHNLTRFRTIATETAVASMVAAIDDSVRSALGEYLEGLLDTSGSPESDDMAE</sequence>
<evidence type="ECO:0000259" key="3">
    <source>
        <dbReference type="PROSITE" id="PS50937"/>
    </source>
</evidence>
<dbReference type="InterPro" id="IPR047057">
    <property type="entry name" value="MerR_fam"/>
</dbReference>
<protein>
    <submittedName>
        <fullName evidence="4">MerR family regulatory protein</fullName>
    </submittedName>
</protein>
<dbReference type="PANTHER" id="PTHR30204">
    <property type="entry name" value="REDOX-CYCLING DRUG-SENSING TRANSCRIPTIONAL ACTIVATOR SOXR"/>
    <property type="match status" value="1"/>
</dbReference>
<dbReference type="GO" id="GO:0003677">
    <property type="term" value="F:DNA binding"/>
    <property type="evidence" value="ECO:0007669"/>
    <property type="project" value="UniProtKB-KW"/>
</dbReference>
<evidence type="ECO:0000256" key="2">
    <source>
        <dbReference type="SAM" id="MobiDB-lite"/>
    </source>
</evidence>
<feature type="region of interest" description="Disordered" evidence="2">
    <location>
        <begin position="1"/>
        <end position="24"/>
    </location>
</feature>
<dbReference type="GO" id="GO:0003700">
    <property type="term" value="F:DNA-binding transcription factor activity"/>
    <property type="evidence" value="ECO:0007669"/>
    <property type="project" value="InterPro"/>
</dbReference>
<reference evidence="4 5" key="1">
    <citation type="journal article" date="2019" name="Sci. Rep.">
        <title>Extended insight into the Mycobacterium chelonae-abscessus complex through whole genome sequencing of Mycobacterium salmoniphilum outbreak and Mycobacterium salmoniphilum-like strains.</title>
        <authorList>
            <person name="Behra P.R.K."/>
            <person name="Das S."/>
            <person name="Pettersson B.M.F."/>
            <person name="Shirreff L."/>
            <person name="DuCote T."/>
            <person name="Jacobsson K.G."/>
            <person name="Ennis D.G."/>
            <person name="Kirsebom L.A."/>
        </authorList>
    </citation>
    <scope>NUCLEOTIDE SEQUENCE [LARGE SCALE GENOMIC DNA]</scope>
    <source>
        <strain evidence="4 5">CCUG 60884</strain>
    </source>
</reference>
<dbReference type="InterPro" id="IPR009061">
    <property type="entry name" value="DNA-bd_dom_put_sf"/>
</dbReference>
<dbReference type="AlphaFoldDB" id="A0A4R8STL6"/>
<gene>
    <name evidence="4" type="ORF">CCUG60884_02601</name>
</gene>
<comment type="caution">
    <text evidence="4">The sequence shown here is derived from an EMBL/GenBank/DDBJ whole genome shotgun (WGS) entry which is preliminary data.</text>
</comment>
<evidence type="ECO:0000256" key="1">
    <source>
        <dbReference type="ARBA" id="ARBA00023125"/>
    </source>
</evidence>
<evidence type="ECO:0000313" key="4">
    <source>
        <dbReference type="EMBL" id="TEA03744.1"/>
    </source>
</evidence>
<dbReference type="Gene3D" id="1.10.1660.10">
    <property type="match status" value="1"/>
</dbReference>
<evidence type="ECO:0000313" key="5">
    <source>
        <dbReference type="Proteomes" id="UP000294604"/>
    </source>
</evidence>
<name>A0A4R8STL6_9MYCO</name>
<dbReference type="PANTHER" id="PTHR30204:SF93">
    <property type="entry name" value="HTH MERR-TYPE DOMAIN-CONTAINING PROTEIN"/>
    <property type="match status" value="1"/>
</dbReference>